<evidence type="ECO:0000313" key="2">
    <source>
        <dbReference type="Proteomes" id="UP000887013"/>
    </source>
</evidence>
<evidence type="ECO:0000313" key="1">
    <source>
        <dbReference type="EMBL" id="GFU09968.1"/>
    </source>
</evidence>
<name>A0A8X6QBC6_NEPPI</name>
<organism evidence="1 2">
    <name type="scientific">Nephila pilipes</name>
    <name type="common">Giant wood spider</name>
    <name type="synonym">Nephila maculata</name>
    <dbReference type="NCBI Taxonomy" id="299642"/>
    <lineage>
        <taxon>Eukaryota</taxon>
        <taxon>Metazoa</taxon>
        <taxon>Ecdysozoa</taxon>
        <taxon>Arthropoda</taxon>
        <taxon>Chelicerata</taxon>
        <taxon>Arachnida</taxon>
        <taxon>Araneae</taxon>
        <taxon>Araneomorphae</taxon>
        <taxon>Entelegynae</taxon>
        <taxon>Araneoidea</taxon>
        <taxon>Nephilidae</taxon>
        <taxon>Nephila</taxon>
    </lineage>
</organism>
<keyword evidence="2" id="KW-1185">Reference proteome</keyword>
<dbReference type="EMBL" id="BMAW01124881">
    <property type="protein sequence ID" value="GFU09968.1"/>
    <property type="molecule type" value="Genomic_DNA"/>
</dbReference>
<protein>
    <submittedName>
        <fullName evidence="1">Uncharacterized protein</fullName>
    </submittedName>
</protein>
<gene>
    <name evidence="1" type="ORF">NPIL_12151</name>
</gene>
<dbReference type="AlphaFoldDB" id="A0A8X6QBC6"/>
<dbReference type="Proteomes" id="UP000887013">
    <property type="component" value="Unassembled WGS sequence"/>
</dbReference>
<dbReference type="OrthoDB" id="6430181at2759"/>
<proteinExistence type="predicted"/>
<reference evidence="1" key="1">
    <citation type="submission" date="2020-08" db="EMBL/GenBank/DDBJ databases">
        <title>Multicomponent nature underlies the extraordinary mechanical properties of spider dragline silk.</title>
        <authorList>
            <person name="Kono N."/>
            <person name="Nakamura H."/>
            <person name="Mori M."/>
            <person name="Yoshida Y."/>
            <person name="Ohtoshi R."/>
            <person name="Malay A.D."/>
            <person name="Moran D.A.P."/>
            <person name="Tomita M."/>
            <person name="Numata K."/>
            <person name="Arakawa K."/>
        </authorList>
    </citation>
    <scope>NUCLEOTIDE SEQUENCE</scope>
</reference>
<comment type="caution">
    <text evidence="1">The sequence shown here is derived from an EMBL/GenBank/DDBJ whole genome shotgun (WGS) entry which is preliminary data.</text>
</comment>
<sequence length="107" mass="12444">MNNIRQVRRKRLTRSENTYDFSYGWHSLIRESLLQTSWPLSISVDSEDEDDFIAARAFKGGIPPAALFASNLTIRELGRHHPTCPIEKDLAKEILRREAERNYPVEM</sequence>
<accession>A0A8X6QBC6</accession>